<protein>
    <submittedName>
        <fullName evidence="2">Uncharacterized protein</fullName>
    </submittedName>
</protein>
<evidence type="ECO:0000313" key="3">
    <source>
        <dbReference type="Proteomes" id="UP000315226"/>
    </source>
</evidence>
<dbReference type="Proteomes" id="UP000315226">
    <property type="component" value="Unassembled WGS sequence"/>
</dbReference>
<feature type="compositionally biased region" description="Basic and acidic residues" evidence="1">
    <location>
        <begin position="22"/>
        <end position="38"/>
    </location>
</feature>
<evidence type="ECO:0000256" key="1">
    <source>
        <dbReference type="SAM" id="MobiDB-lite"/>
    </source>
</evidence>
<gene>
    <name evidence="2" type="ORF">SGA01_28690</name>
</gene>
<dbReference type="AlphaFoldDB" id="A0A4Y3RIQ4"/>
<reference evidence="2 3" key="1">
    <citation type="submission" date="2019-06" db="EMBL/GenBank/DDBJ databases">
        <title>Whole genome shotgun sequence of Streptomyces gardneri NBRC 12865.</title>
        <authorList>
            <person name="Hosoyama A."/>
            <person name="Uohara A."/>
            <person name="Ohji S."/>
            <person name="Ichikawa N."/>
        </authorList>
    </citation>
    <scope>NUCLEOTIDE SEQUENCE [LARGE SCALE GENOMIC DNA]</scope>
    <source>
        <strain evidence="2 3">NBRC 12865</strain>
    </source>
</reference>
<organism evidence="2 3">
    <name type="scientific">Streptomyces gardneri</name>
    <dbReference type="NCBI Taxonomy" id="66892"/>
    <lineage>
        <taxon>Bacteria</taxon>
        <taxon>Bacillati</taxon>
        <taxon>Actinomycetota</taxon>
        <taxon>Actinomycetes</taxon>
        <taxon>Kitasatosporales</taxon>
        <taxon>Streptomycetaceae</taxon>
        <taxon>Streptomyces</taxon>
    </lineage>
</organism>
<accession>A0A4Y3RIQ4</accession>
<evidence type="ECO:0000313" key="2">
    <source>
        <dbReference type="EMBL" id="GEB57264.1"/>
    </source>
</evidence>
<feature type="region of interest" description="Disordered" evidence="1">
    <location>
        <begin position="1"/>
        <end position="38"/>
    </location>
</feature>
<name>A0A4Y3RIQ4_9ACTN</name>
<sequence length="93" mass="10197">MRVVERRAPERILLRMSGPDPLRPEAESEQEKDVPGERPRWVIHRGAVWIPSEGGFPYGRKICFGGRGTELGQNVGEVGVVDGARMFPGKAGG</sequence>
<dbReference type="EMBL" id="BJMN01000016">
    <property type="protein sequence ID" value="GEB57264.1"/>
    <property type="molecule type" value="Genomic_DNA"/>
</dbReference>
<comment type="caution">
    <text evidence="2">The sequence shown here is derived from an EMBL/GenBank/DDBJ whole genome shotgun (WGS) entry which is preliminary data.</text>
</comment>
<proteinExistence type="predicted"/>
<feature type="compositionally biased region" description="Basic and acidic residues" evidence="1">
    <location>
        <begin position="1"/>
        <end position="13"/>
    </location>
</feature>
<keyword evidence="3" id="KW-1185">Reference proteome</keyword>